<dbReference type="RefSeq" id="WP_141400837.1">
    <property type="nucleotide sequence ID" value="NZ_OCND01000008.1"/>
</dbReference>
<evidence type="ECO:0000313" key="2">
    <source>
        <dbReference type="Proteomes" id="UP000219374"/>
    </source>
</evidence>
<dbReference type="Proteomes" id="UP000219374">
    <property type="component" value="Unassembled WGS sequence"/>
</dbReference>
<evidence type="ECO:0000313" key="1">
    <source>
        <dbReference type="EMBL" id="SOD56068.1"/>
    </source>
</evidence>
<accession>A0A286DBT1</accession>
<keyword evidence="2" id="KW-1185">Reference proteome</keyword>
<protein>
    <submittedName>
        <fullName evidence="1">Uncharacterized protein</fullName>
    </submittedName>
</protein>
<name>A0A286DBT1_9GAMM</name>
<sequence>MTIPKDRLDLEAFGAFAQDWPAWREEAEDVPSDMPDAELLVSLTRHRPTWELLLTSVAYLLADPRKEAESDASMDEAEMRGRITELADALGSPAGERSVPGFAAIASRVATLPYAELLAGAPRLFSLLEGTSVAAVRGLMRHIYCKQRYPKGGAQYRQCLLSGN</sequence>
<gene>
    <name evidence="1" type="ORF">SAMN06296416_108159</name>
</gene>
<reference evidence="1 2" key="1">
    <citation type="submission" date="2017-09" db="EMBL/GenBank/DDBJ databases">
        <authorList>
            <person name="Ehlers B."/>
            <person name="Leendertz F.H."/>
        </authorList>
    </citation>
    <scope>NUCLEOTIDE SEQUENCE [LARGE SCALE GENOMIC DNA]</scope>
    <source>
        <strain evidence="1 2">CGMCC 1.10978</strain>
    </source>
</reference>
<proteinExistence type="predicted"/>
<dbReference type="EMBL" id="OCND01000008">
    <property type="protein sequence ID" value="SOD56068.1"/>
    <property type="molecule type" value="Genomic_DNA"/>
</dbReference>
<dbReference type="AlphaFoldDB" id="A0A286DBT1"/>
<organism evidence="1 2">
    <name type="scientific">Pseudoxanthomonas wuyuanensis</name>
    <dbReference type="NCBI Taxonomy" id="1073196"/>
    <lineage>
        <taxon>Bacteria</taxon>
        <taxon>Pseudomonadati</taxon>
        <taxon>Pseudomonadota</taxon>
        <taxon>Gammaproteobacteria</taxon>
        <taxon>Lysobacterales</taxon>
        <taxon>Lysobacteraceae</taxon>
        <taxon>Pseudoxanthomonas</taxon>
    </lineage>
</organism>